<evidence type="ECO:0000313" key="1">
    <source>
        <dbReference type="EMBL" id="CAD7691505.1"/>
    </source>
</evidence>
<dbReference type="Proteomes" id="UP000645828">
    <property type="component" value="Unassembled WGS sequence"/>
</dbReference>
<organism evidence="1 2">
    <name type="scientific">Nyctereutes procyonoides</name>
    <name type="common">Raccoon dog</name>
    <name type="synonym">Canis procyonoides</name>
    <dbReference type="NCBI Taxonomy" id="34880"/>
    <lineage>
        <taxon>Eukaryota</taxon>
        <taxon>Metazoa</taxon>
        <taxon>Chordata</taxon>
        <taxon>Craniata</taxon>
        <taxon>Vertebrata</taxon>
        <taxon>Euteleostomi</taxon>
        <taxon>Mammalia</taxon>
        <taxon>Eutheria</taxon>
        <taxon>Laurasiatheria</taxon>
        <taxon>Carnivora</taxon>
        <taxon>Caniformia</taxon>
        <taxon>Canidae</taxon>
        <taxon>Nyctereutes</taxon>
    </lineage>
</organism>
<evidence type="ECO:0000313" key="2">
    <source>
        <dbReference type="Proteomes" id="UP000645828"/>
    </source>
</evidence>
<dbReference type="InterPro" id="IPR012674">
    <property type="entry name" value="Calycin"/>
</dbReference>
<accession>A0A811ZS98</accession>
<name>A0A811ZS98_NYCPR</name>
<comment type="caution">
    <text evidence="1">The sequence shown here is derived from an EMBL/GenBank/DDBJ whole genome shotgun (WGS) entry which is preliminary data.</text>
</comment>
<proteinExistence type="predicted"/>
<keyword evidence="2" id="KW-1185">Reference proteome</keyword>
<dbReference type="EMBL" id="CAJHUB010000775">
    <property type="protein sequence ID" value="CAD7691505.1"/>
    <property type="molecule type" value="Genomic_DNA"/>
</dbReference>
<dbReference type="Gene3D" id="2.40.128.20">
    <property type="match status" value="1"/>
</dbReference>
<dbReference type="AlphaFoldDB" id="A0A811ZS98"/>
<gene>
    <name evidence="1" type="ORF">NYPRO_LOCUS24299</name>
</gene>
<reference evidence="1" key="1">
    <citation type="submission" date="2020-12" db="EMBL/GenBank/DDBJ databases">
        <authorList>
            <consortium name="Molecular Ecology Group"/>
        </authorList>
    </citation>
    <scope>NUCLEOTIDE SEQUENCE</scope>
    <source>
        <strain evidence="1">TBG_1078</strain>
    </source>
</reference>
<protein>
    <submittedName>
        <fullName evidence="1">(raccoon dog) hypothetical protein</fullName>
    </submittedName>
</protein>
<dbReference type="SUPFAM" id="SSF50814">
    <property type="entry name" value="Lipocalins"/>
    <property type="match status" value="1"/>
</dbReference>
<sequence>MVTTIEQLAGREYVVENKGFDKYTKEGMEINTCKTIQFSCNLGEKFKETTADGRKTQTICNFTNSTLVQHQEKDGKENTVTR</sequence>